<dbReference type="GO" id="GO:0005743">
    <property type="term" value="C:mitochondrial inner membrane"/>
    <property type="evidence" value="ECO:0007669"/>
    <property type="project" value="UniProtKB-SubCell"/>
</dbReference>
<keyword evidence="8" id="KW-0496">Mitochondrion</keyword>
<evidence type="ECO:0000256" key="6">
    <source>
        <dbReference type="ARBA" id="ARBA00022792"/>
    </source>
</evidence>
<organism evidence="12 13">
    <name type="scientific">Pocillopora meandrina</name>
    <dbReference type="NCBI Taxonomy" id="46732"/>
    <lineage>
        <taxon>Eukaryota</taxon>
        <taxon>Metazoa</taxon>
        <taxon>Cnidaria</taxon>
        <taxon>Anthozoa</taxon>
        <taxon>Hexacorallia</taxon>
        <taxon>Scleractinia</taxon>
        <taxon>Astrocoeniina</taxon>
        <taxon>Pocilloporidae</taxon>
        <taxon>Pocillopora</taxon>
    </lineage>
</organism>
<feature type="repeat" description="Solcar" evidence="10">
    <location>
        <begin position="219"/>
        <end position="303"/>
    </location>
</feature>
<accession>A0AAU9XEG5</accession>
<sequence>MAEEIQSFAYKYCLSSMAATVAETVTFPLDITKTRLQIQGERASTIQSTTAANVPYRGMVRTAVGIVEEEGLRNLWSGVTPAILRHIVYTGSRMTAYEFLRNKVLKRNPDGRFPLWQVSVKSVIAGMSAGAFGQFIASPTDLVKVQMQMEGKRVILEGRRPRVRNTVHAFSTIVRKHGVRGLWKGWAPNVQRAALVNMGDLTTYDTVKHLLLHHTSLEDNWVTHTFSSGCSGLIAATISTPADVVKTRIMNNPNVYRGSIDCFLSAVREEGFFSLYKGWLPTWSRMAPWSLTFWLVYERIRNVAGVSGF</sequence>
<dbReference type="PROSITE" id="PS50920">
    <property type="entry name" value="SOLCAR"/>
    <property type="match status" value="3"/>
</dbReference>
<dbReference type="Proteomes" id="UP001159428">
    <property type="component" value="Unassembled WGS sequence"/>
</dbReference>
<keyword evidence="9 10" id="KW-0472">Membrane</keyword>
<evidence type="ECO:0000313" key="13">
    <source>
        <dbReference type="Proteomes" id="UP001159428"/>
    </source>
</evidence>
<keyword evidence="7" id="KW-1133">Transmembrane helix</keyword>
<dbReference type="InterPro" id="IPR050391">
    <property type="entry name" value="Mito_Metabolite_Transporter"/>
</dbReference>
<feature type="repeat" description="Solcar" evidence="10">
    <location>
        <begin position="117"/>
        <end position="210"/>
    </location>
</feature>
<proteinExistence type="inferred from homology"/>
<evidence type="ECO:0000256" key="5">
    <source>
        <dbReference type="ARBA" id="ARBA00022737"/>
    </source>
</evidence>
<evidence type="ECO:0000256" key="4">
    <source>
        <dbReference type="ARBA" id="ARBA00022692"/>
    </source>
</evidence>
<protein>
    <recommendedName>
        <fullName evidence="14">Mitochondrial uncoupling protein 4</fullName>
    </recommendedName>
</protein>
<keyword evidence="3 11" id="KW-0813">Transport</keyword>
<evidence type="ECO:0000313" key="12">
    <source>
        <dbReference type="EMBL" id="CAH3143750.1"/>
    </source>
</evidence>
<keyword evidence="4 10" id="KW-0812">Transmembrane</keyword>
<comment type="subcellular location">
    <subcellularLocation>
        <location evidence="1">Mitochondrion inner membrane</location>
        <topology evidence="1">Multi-pass membrane protein</topology>
    </subcellularLocation>
</comment>
<evidence type="ECO:0000256" key="1">
    <source>
        <dbReference type="ARBA" id="ARBA00004448"/>
    </source>
</evidence>
<gene>
    <name evidence="12" type="ORF">PMEA_00020728</name>
</gene>
<dbReference type="InterPro" id="IPR018108">
    <property type="entry name" value="MCP_transmembrane"/>
</dbReference>
<dbReference type="SUPFAM" id="SSF103506">
    <property type="entry name" value="Mitochondrial carrier"/>
    <property type="match status" value="1"/>
</dbReference>
<evidence type="ECO:0000256" key="11">
    <source>
        <dbReference type="RuleBase" id="RU000488"/>
    </source>
</evidence>
<dbReference type="Pfam" id="PF00153">
    <property type="entry name" value="Mito_carr"/>
    <property type="match status" value="3"/>
</dbReference>
<keyword evidence="13" id="KW-1185">Reference proteome</keyword>
<evidence type="ECO:0000256" key="2">
    <source>
        <dbReference type="ARBA" id="ARBA00006375"/>
    </source>
</evidence>
<dbReference type="InterPro" id="IPR023395">
    <property type="entry name" value="MCP_dom_sf"/>
</dbReference>
<comment type="caution">
    <text evidence="12">The sequence shown here is derived from an EMBL/GenBank/DDBJ whole genome shotgun (WGS) entry which is preliminary data.</text>
</comment>
<dbReference type="PANTHER" id="PTHR45618">
    <property type="entry name" value="MITOCHONDRIAL DICARBOXYLATE CARRIER-RELATED"/>
    <property type="match status" value="1"/>
</dbReference>
<reference evidence="12 13" key="1">
    <citation type="submission" date="2022-05" db="EMBL/GenBank/DDBJ databases">
        <authorList>
            <consortium name="Genoscope - CEA"/>
            <person name="William W."/>
        </authorList>
    </citation>
    <scope>NUCLEOTIDE SEQUENCE [LARGE SCALE GENOMIC DNA]</scope>
</reference>
<dbReference type="FunFam" id="1.50.40.10:FF:000062">
    <property type="entry name" value="mitochondrial uncoupling protein 3"/>
    <property type="match status" value="1"/>
</dbReference>
<keyword evidence="5" id="KW-0677">Repeat</keyword>
<dbReference type="Gene3D" id="1.50.40.10">
    <property type="entry name" value="Mitochondrial carrier domain"/>
    <property type="match status" value="1"/>
</dbReference>
<evidence type="ECO:0000256" key="9">
    <source>
        <dbReference type="ARBA" id="ARBA00023136"/>
    </source>
</evidence>
<evidence type="ECO:0000256" key="3">
    <source>
        <dbReference type="ARBA" id="ARBA00022448"/>
    </source>
</evidence>
<feature type="repeat" description="Solcar" evidence="10">
    <location>
        <begin position="6"/>
        <end position="103"/>
    </location>
</feature>
<evidence type="ECO:0000256" key="7">
    <source>
        <dbReference type="ARBA" id="ARBA00022989"/>
    </source>
</evidence>
<dbReference type="EMBL" id="CALNXJ010000038">
    <property type="protein sequence ID" value="CAH3143750.1"/>
    <property type="molecule type" value="Genomic_DNA"/>
</dbReference>
<dbReference type="AlphaFoldDB" id="A0AAU9XEG5"/>
<comment type="similarity">
    <text evidence="2 11">Belongs to the mitochondrial carrier (TC 2.A.29) family.</text>
</comment>
<keyword evidence="6" id="KW-0999">Mitochondrion inner membrane</keyword>
<evidence type="ECO:0008006" key="14">
    <source>
        <dbReference type="Google" id="ProtNLM"/>
    </source>
</evidence>
<name>A0AAU9XEG5_9CNID</name>
<evidence type="ECO:0000256" key="8">
    <source>
        <dbReference type="ARBA" id="ARBA00023128"/>
    </source>
</evidence>
<evidence type="ECO:0000256" key="10">
    <source>
        <dbReference type="PROSITE-ProRule" id="PRU00282"/>
    </source>
</evidence>